<accession>A0A3B0Y8I3</accession>
<protein>
    <submittedName>
        <fullName evidence="1">Uncharacterized protein</fullName>
    </submittedName>
</protein>
<name>A0A3B0Y8I3_9ZZZZ</name>
<evidence type="ECO:0000313" key="1">
    <source>
        <dbReference type="EMBL" id="VAW70469.1"/>
    </source>
</evidence>
<dbReference type="AlphaFoldDB" id="A0A3B0Y8I3"/>
<proteinExistence type="predicted"/>
<reference evidence="1" key="1">
    <citation type="submission" date="2018-06" db="EMBL/GenBank/DDBJ databases">
        <authorList>
            <person name="Zhirakovskaya E."/>
        </authorList>
    </citation>
    <scope>NUCLEOTIDE SEQUENCE</scope>
</reference>
<organism evidence="1">
    <name type="scientific">hydrothermal vent metagenome</name>
    <dbReference type="NCBI Taxonomy" id="652676"/>
    <lineage>
        <taxon>unclassified sequences</taxon>
        <taxon>metagenomes</taxon>
        <taxon>ecological metagenomes</taxon>
    </lineage>
</organism>
<dbReference type="EMBL" id="UOFI01000199">
    <property type="protein sequence ID" value="VAW70469.1"/>
    <property type="molecule type" value="Genomic_DNA"/>
</dbReference>
<sequence>MIYLVLDVQSTQHTDKCSLLNAWVNVHTKNEAMSIISDELSMLGWAVTDLVEATPTTEDDYFPPCASLDAFNEARKSLFVLRFF</sequence>
<gene>
    <name evidence="1" type="ORF">MNBD_GAMMA09-2154</name>
</gene>